<protein>
    <submittedName>
        <fullName evidence="1">Uncharacterized protein</fullName>
    </submittedName>
</protein>
<dbReference type="RefSeq" id="WP_079600201.1">
    <property type="nucleotide sequence ID" value="NZ_LT670817.1"/>
</dbReference>
<dbReference type="Proteomes" id="UP000189796">
    <property type="component" value="Chromosome I"/>
</dbReference>
<organism evidence="1 2">
    <name type="scientific">Bradyrhizobium erythrophlei</name>
    <dbReference type="NCBI Taxonomy" id="1437360"/>
    <lineage>
        <taxon>Bacteria</taxon>
        <taxon>Pseudomonadati</taxon>
        <taxon>Pseudomonadota</taxon>
        <taxon>Alphaproteobacteria</taxon>
        <taxon>Hyphomicrobiales</taxon>
        <taxon>Nitrobacteraceae</taxon>
        <taxon>Bradyrhizobium</taxon>
    </lineage>
</organism>
<sequence length="313" mass="35392">MSTERIFNIFVYFVEGTATEYGVRHHQFDGSDSEKIDLLLSKIDQDHSIARRFRLSRSFTPEEWLAVYRYGQPLQYFEEAFVHFRARPAPMYCITPIVDGLPKVDKQIGSGPYRGDAVTHQEGWGNMPDYLVEYTSEKGFRFTDLIHDDYFKAIRTLFNAKLYVSCSKLLMSCVDTLAFVEHGDSSGNFARWVTAYVDLEPLGISADELWEFRNSVLHMTNLSSRKVIAGKVSPIMPFVGGGAFTMPLAASSAPKPFDLFGLIMAVGNAIGKWGDKFNSDRDKLLKFIERYDTTISDSRVGRLSTANPDVPLQ</sequence>
<accession>A0A1M5IE61</accession>
<reference evidence="1 2" key="1">
    <citation type="submission" date="2016-11" db="EMBL/GenBank/DDBJ databases">
        <authorList>
            <person name="Jaros S."/>
            <person name="Januszkiewicz K."/>
            <person name="Wedrychowicz H."/>
        </authorList>
    </citation>
    <scope>NUCLEOTIDE SEQUENCE [LARGE SCALE GENOMIC DNA]</scope>
    <source>
        <strain evidence="1 2">GAS138</strain>
    </source>
</reference>
<dbReference type="AlphaFoldDB" id="A0A1M5IE61"/>
<proteinExistence type="predicted"/>
<gene>
    <name evidence="1" type="ORF">SAMN05443248_0940</name>
</gene>
<evidence type="ECO:0000313" key="1">
    <source>
        <dbReference type="EMBL" id="SHG26566.1"/>
    </source>
</evidence>
<dbReference type="EMBL" id="LT670817">
    <property type="protein sequence ID" value="SHG26566.1"/>
    <property type="molecule type" value="Genomic_DNA"/>
</dbReference>
<name>A0A1M5IE61_9BRAD</name>
<evidence type="ECO:0000313" key="2">
    <source>
        <dbReference type="Proteomes" id="UP000189796"/>
    </source>
</evidence>
<dbReference type="OrthoDB" id="8265552at2"/>